<keyword evidence="3" id="KW-1185">Reference proteome</keyword>
<comment type="caution">
    <text evidence="2">The sequence shown here is derived from an EMBL/GenBank/DDBJ whole genome shotgun (WGS) entry which is preliminary data.</text>
</comment>
<reference evidence="2" key="1">
    <citation type="submission" date="2022-05" db="EMBL/GenBank/DDBJ databases">
        <authorList>
            <person name="Pankratov T."/>
        </authorList>
    </citation>
    <scope>NUCLEOTIDE SEQUENCE</scope>
    <source>
        <strain evidence="2">BP6-180914</strain>
    </source>
</reference>
<organism evidence="2 3">
    <name type="scientific">Lichenifustis flavocetrariae</name>
    <dbReference type="NCBI Taxonomy" id="2949735"/>
    <lineage>
        <taxon>Bacteria</taxon>
        <taxon>Pseudomonadati</taxon>
        <taxon>Pseudomonadota</taxon>
        <taxon>Alphaproteobacteria</taxon>
        <taxon>Hyphomicrobiales</taxon>
        <taxon>Lichenihabitantaceae</taxon>
        <taxon>Lichenifustis</taxon>
    </lineage>
</organism>
<evidence type="ECO:0000313" key="3">
    <source>
        <dbReference type="Proteomes" id="UP001165667"/>
    </source>
</evidence>
<dbReference type="RefSeq" id="WP_282583004.1">
    <property type="nucleotide sequence ID" value="NZ_JAMOIM010000001.1"/>
</dbReference>
<dbReference type="InterPro" id="IPR009495">
    <property type="entry name" value="NrsF"/>
</dbReference>
<keyword evidence="1" id="KW-0812">Transmembrane</keyword>
<dbReference type="Proteomes" id="UP001165667">
    <property type="component" value="Unassembled WGS sequence"/>
</dbReference>
<feature type="transmembrane region" description="Helical" evidence="1">
    <location>
        <begin position="162"/>
        <end position="180"/>
    </location>
</feature>
<evidence type="ECO:0000313" key="2">
    <source>
        <dbReference type="EMBL" id="MCW6506651.1"/>
    </source>
</evidence>
<name>A0AA41YQG2_9HYPH</name>
<evidence type="ECO:0000256" key="1">
    <source>
        <dbReference type="SAM" id="Phobius"/>
    </source>
</evidence>
<feature type="transmembrane region" description="Helical" evidence="1">
    <location>
        <begin position="62"/>
        <end position="81"/>
    </location>
</feature>
<dbReference type="AlphaFoldDB" id="A0AA41YQG2"/>
<proteinExistence type="predicted"/>
<sequence>MTAQIDRLIADLGADLRPVRRLSAPILRAAGWLLLVATLAIVLAYFANLPAIAHRLRFVPDMWLAVLGSTLTTVLAAIAAFELSFPDRKPVWALLPLPGLALWVAATGMGCLRAWVIPDTHAADMAEATHCFRFIVLLSIPLSIAMILMIRRACPLRPNLTAATGGLAVAAAAATLLNFFHPYDAGATDMVVHILAIGLVIGANRVLGGRLLTPKTFARRL</sequence>
<keyword evidence="1" id="KW-1133">Transmembrane helix</keyword>
<dbReference type="Pfam" id="PF06532">
    <property type="entry name" value="NrsF"/>
    <property type="match status" value="1"/>
</dbReference>
<feature type="transmembrane region" description="Helical" evidence="1">
    <location>
        <begin position="93"/>
        <end position="117"/>
    </location>
</feature>
<gene>
    <name evidence="2" type="ORF">M8523_01275</name>
</gene>
<feature type="transmembrane region" description="Helical" evidence="1">
    <location>
        <begin position="132"/>
        <end position="150"/>
    </location>
</feature>
<feature type="transmembrane region" description="Helical" evidence="1">
    <location>
        <begin position="192"/>
        <end position="212"/>
    </location>
</feature>
<protein>
    <submittedName>
        <fullName evidence="2">DUF1109 domain-containing protein</fullName>
    </submittedName>
</protein>
<keyword evidence="1" id="KW-0472">Membrane</keyword>
<accession>A0AA41YQG2</accession>
<feature type="transmembrane region" description="Helical" evidence="1">
    <location>
        <begin position="26"/>
        <end position="47"/>
    </location>
</feature>
<dbReference type="EMBL" id="JAMOIM010000001">
    <property type="protein sequence ID" value="MCW6506651.1"/>
    <property type="molecule type" value="Genomic_DNA"/>
</dbReference>